<evidence type="ECO:0000313" key="1">
    <source>
        <dbReference type="EMBL" id="EPD30622.1"/>
    </source>
</evidence>
<dbReference type="AlphaFoldDB" id="A0A9W5VW56"/>
<comment type="caution">
    <text evidence="1">The sequence shown here is derived from an EMBL/GenBank/DDBJ whole genome shotgun (WGS) entry which is preliminary data.</text>
</comment>
<evidence type="ECO:0000313" key="2">
    <source>
        <dbReference type="Proteomes" id="UP000014387"/>
    </source>
</evidence>
<dbReference type="OrthoDB" id="3249131at2"/>
<name>A0A9W5VW56_9ACTO</name>
<gene>
    <name evidence="1" type="ORF">HMPREF9238_00370</name>
</gene>
<dbReference type="RefSeq" id="WP_016443734.1">
    <property type="nucleotide sequence ID" value="NZ_KE150266.1"/>
</dbReference>
<protein>
    <submittedName>
        <fullName evidence="1">Uncharacterized protein</fullName>
    </submittedName>
</protein>
<accession>A0A9W5VW56</accession>
<dbReference type="Proteomes" id="UP000014387">
    <property type="component" value="Unassembled WGS sequence"/>
</dbReference>
<organism evidence="1 2">
    <name type="scientific">Gleimia europaea ACS-120-V-Col10b</name>
    <dbReference type="NCBI Taxonomy" id="883069"/>
    <lineage>
        <taxon>Bacteria</taxon>
        <taxon>Bacillati</taxon>
        <taxon>Actinomycetota</taxon>
        <taxon>Actinomycetes</taxon>
        <taxon>Actinomycetales</taxon>
        <taxon>Actinomycetaceae</taxon>
        <taxon>Gleimia</taxon>
    </lineage>
</organism>
<proteinExistence type="predicted"/>
<reference evidence="1 2" key="1">
    <citation type="submission" date="2013-05" db="EMBL/GenBank/DDBJ databases">
        <title>The Genome Sequence of Actinomyces europaeus ACS-120-V-COL10B.</title>
        <authorList>
            <consortium name="The Broad Institute Genomics Platform"/>
            <person name="Earl A."/>
            <person name="Ward D."/>
            <person name="Feldgarden M."/>
            <person name="Gevers D."/>
            <person name="Saerens B."/>
            <person name="Vaneechoutte M."/>
            <person name="Walker B."/>
            <person name="Young S."/>
            <person name="Zeng Q."/>
            <person name="Gargeya S."/>
            <person name="Fitzgerald M."/>
            <person name="Haas B."/>
            <person name="Abouelleil A."/>
            <person name="Allen A.W."/>
            <person name="Alvarado L."/>
            <person name="Arachchi H.M."/>
            <person name="Berlin A.M."/>
            <person name="Chapman S.B."/>
            <person name="Gainer-Dewar J."/>
            <person name="Goldberg J."/>
            <person name="Griggs A."/>
            <person name="Gujja S."/>
            <person name="Hansen M."/>
            <person name="Howarth C."/>
            <person name="Imamovic A."/>
            <person name="Ireland A."/>
            <person name="Larimer J."/>
            <person name="McCowan C."/>
            <person name="Murphy C."/>
            <person name="Pearson M."/>
            <person name="Poon T.W."/>
            <person name="Priest M."/>
            <person name="Roberts A."/>
            <person name="Saif S."/>
            <person name="Shea T."/>
            <person name="Sisk P."/>
            <person name="Sykes S."/>
            <person name="Wortman J."/>
            <person name="Nusbaum C."/>
            <person name="Birren B."/>
        </authorList>
    </citation>
    <scope>NUCLEOTIDE SEQUENCE [LARGE SCALE GENOMIC DNA]</scope>
    <source>
        <strain evidence="1 2">ACS-120-V-Col10b</strain>
    </source>
</reference>
<sequence length="442" mass="49388">MSTQQAPSHIQKETAKTVQNSRYVRTHLIHRRSPLPGSWWHNPVIAEIPGIIDKVGAKTLATLMPTIKDTGFDGVVFRPALLDFYTSKIYLDRIIEAGKQAGLRVIVRLSGADYAPDLPSSLKPFYGAEESTATTITRAREALKSGADGIDLGRIAENPNLPDAKQRAEEFSNLVRLLMFELADFAEEKILVAEARTELREQYQYHLQEDWIHNFIDNRLQRAPFCDTAIIEAIENSLFERDKIGVPPAWKAVNSRLIMEPDRPNNYPGSWEDDTNTTRRASMRVILASLPGAVYLPFGFSGGHVTYKGVAVRPLAPINSIEQRRLAHTQLALRLRKKYDLGNANLAWVSGLQWQNPGVGIFTSGSVMCVFNTSNEDVFVPLDNELLLRSDSTREWALPGAETVLRTGPPQIFSTAEREEQNTLTPGTTAWFVPPVVKATNR</sequence>
<keyword evidence="2" id="KW-1185">Reference proteome</keyword>
<dbReference type="EMBL" id="AGWN01000001">
    <property type="protein sequence ID" value="EPD30622.1"/>
    <property type="molecule type" value="Genomic_DNA"/>
</dbReference>